<dbReference type="Proteomes" id="UP001480595">
    <property type="component" value="Unassembled WGS sequence"/>
</dbReference>
<organism evidence="2 3">
    <name type="scientific">Apiospora phragmitis</name>
    <dbReference type="NCBI Taxonomy" id="2905665"/>
    <lineage>
        <taxon>Eukaryota</taxon>
        <taxon>Fungi</taxon>
        <taxon>Dikarya</taxon>
        <taxon>Ascomycota</taxon>
        <taxon>Pezizomycotina</taxon>
        <taxon>Sordariomycetes</taxon>
        <taxon>Xylariomycetidae</taxon>
        <taxon>Amphisphaeriales</taxon>
        <taxon>Apiosporaceae</taxon>
        <taxon>Apiospora</taxon>
    </lineage>
</organism>
<evidence type="ECO:0000313" key="3">
    <source>
        <dbReference type="Proteomes" id="UP001480595"/>
    </source>
</evidence>
<proteinExistence type="predicted"/>
<comment type="caution">
    <text evidence="2">The sequence shown here is derived from an EMBL/GenBank/DDBJ whole genome shotgun (WGS) entry which is preliminary data.</text>
</comment>
<reference evidence="2 3" key="1">
    <citation type="submission" date="2023-01" db="EMBL/GenBank/DDBJ databases">
        <title>Analysis of 21 Apiospora genomes using comparative genomics revels a genus with tremendous synthesis potential of carbohydrate active enzymes and secondary metabolites.</title>
        <authorList>
            <person name="Sorensen T."/>
        </authorList>
    </citation>
    <scope>NUCLEOTIDE SEQUENCE [LARGE SCALE GENOMIC DNA]</scope>
    <source>
        <strain evidence="2 3">CBS 135458</strain>
    </source>
</reference>
<feature type="compositionally biased region" description="Basic and acidic residues" evidence="1">
    <location>
        <begin position="24"/>
        <end position="33"/>
    </location>
</feature>
<dbReference type="RefSeq" id="XP_066712981.1">
    <property type="nucleotide sequence ID" value="XM_066863871.1"/>
</dbReference>
<feature type="region of interest" description="Disordered" evidence="1">
    <location>
        <begin position="1"/>
        <end position="45"/>
    </location>
</feature>
<feature type="compositionally biased region" description="Acidic residues" evidence="1">
    <location>
        <begin position="34"/>
        <end position="45"/>
    </location>
</feature>
<feature type="region of interest" description="Disordered" evidence="1">
    <location>
        <begin position="297"/>
        <end position="318"/>
    </location>
</feature>
<dbReference type="EMBL" id="JAQQWL010000011">
    <property type="protein sequence ID" value="KAK8050732.1"/>
    <property type="molecule type" value="Genomic_DNA"/>
</dbReference>
<keyword evidence="3" id="KW-1185">Reference proteome</keyword>
<accession>A0ABR1TVW6</accession>
<gene>
    <name evidence="2" type="ORF">PG994_012462</name>
</gene>
<name>A0ABR1TVW6_9PEZI</name>
<feature type="compositionally biased region" description="Basic and acidic residues" evidence="1">
    <location>
        <begin position="297"/>
        <end position="312"/>
    </location>
</feature>
<sequence>MPPKEVHSASKKHATFEYLTLPRPTHDFEKEANEAEDSPDEDESDEFYQAQFEGDFLQEPIAKHPEHKWFAFWQTWKLLCDWQQAADFCDPDSFGMYVYDDFAGWGLQECIERMKERDEDTVKHMWAVTAAMAHWLMVVQLGPWMGCDDAERISETWGAIGTMFLTALNELDRAGLLKADSPIKDLPLVMAIYLKWSADLDEMEDELSWRPNVIAYAKKAGIDLATSGLFGAGELVSALEEEEESGEIAPLSGQAKADRWGWKKTLASLKKRSAKFVGRELDITKWTRAERARHAFNKKDPLADIPEKERKAGNIRLA</sequence>
<protein>
    <submittedName>
        <fullName evidence="2">Uncharacterized protein</fullName>
    </submittedName>
</protein>
<evidence type="ECO:0000313" key="2">
    <source>
        <dbReference type="EMBL" id="KAK8050732.1"/>
    </source>
</evidence>
<evidence type="ECO:0000256" key="1">
    <source>
        <dbReference type="SAM" id="MobiDB-lite"/>
    </source>
</evidence>
<dbReference type="GeneID" id="92096934"/>